<dbReference type="Proteomes" id="UP000065641">
    <property type="component" value="Chromosome"/>
</dbReference>
<proteinExistence type="predicted"/>
<dbReference type="RefSeq" id="WP_082628084.1">
    <property type="nucleotide sequence ID" value="NZ_CP013189.1"/>
</dbReference>
<evidence type="ECO:0000313" key="3">
    <source>
        <dbReference type="EMBL" id="ALO46599.1"/>
    </source>
</evidence>
<dbReference type="STRING" id="1249552.PS2015_1957"/>
<dbReference type="SUPFAM" id="SSF46894">
    <property type="entry name" value="C-terminal effector domain of the bipartite response regulators"/>
    <property type="match status" value="1"/>
</dbReference>
<accession>A0A0S2KE48</accession>
<sequence length="254" mass="28161">MRTNIQTLQVTGLPPRQAEALLHTANGMTRKEAAKRMGCSPQNVIMLMREVYYKLHAKNAAEAVQNAFRAGVLKLMCMALFFGAFASTVPQTADAQQQMPTRSAPARRPTPSRSLSYRMAAGARASENGFHLLVTEEPDHERQKPSQSAFAKVRSHELSSELPDSVFYGRDADARVGGMNSASSKVLKVVSRCGRAVFWPDICIIDEHDENARQIQADLDAEHQRQQRSMRQIYYPPGTMAARRLADTDIGGDL</sequence>
<dbReference type="InterPro" id="IPR016032">
    <property type="entry name" value="Sig_transdc_resp-reg_C-effctor"/>
</dbReference>
<evidence type="ECO:0000313" key="4">
    <source>
        <dbReference type="Proteomes" id="UP000065641"/>
    </source>
</evidence>
<feature type="compositionally biased region" description="Low complexity" evidence="1">
    <location>
        <begin position="100"/>
        <end position="113"/>
    </location>
</feature>
<name>A0A0S2KE48_9GAMM</name>
<dbReference type="EMBL" id="CP013189">
    <property type="protein sequence ID" value="ALO46599.1"/>
    <property type="molecule type" value="Genomic_DNA"/>
</dbReference>
<dbReference type="GO" id="GO:0003677">
    <property type="term" value="F:DNA binding"/>
    <property type="evidence" value="ECO:0007669"/>
    <property type="project" value="InterPro"/>
</dbReference>
<protein>
    <recommendedName>
        <fullName evidence="2">HTH luxR-type domain-containing protein</fullName>
    </recommendedName>
</protein>
<dbReference type="InterPro" id="IPR000792">
    <property type="entry name" value="Tscrpt_reg_LuxR_C"/>
</dbReference>
<dbReference type="Gene3D" id="1.10.10.10">
    <property type="entry name" value="Winged helix-like DNA-binding domain superfamily/Winged helix DNA-binding domain"/>
    <property type="match status" value="1"/>
</dbReference>
<dbReference type="InterPro" id="IPR036388">
    <property type="entry name" value="WH-like_DNA-bd_sf"/>
</dbReference>
<keyword evidence="4" id="KW-1185">Reference proteome</keyword>
<dbReference type="KEGG" id="pspi:PS2015_1957"/>
<evidence type="ECO:0000256" key="1">
    <source>
        <dbReference type="SAM" id="MobiDB-lite"/>
    </source>
</evidence>
<dbReference type="GO" id="GO:0006355">
    <property type="term" value="P:regulation of DNA-templated transcription"/>
    <property type="evidence" value="ECO:0007669"/>
    <property type="project" value="InterPro"/>
</dbReference>
<dbReference type="SMART" id="SM00421">
    <property type="entry name" value="HTH_LUXR"/>
    <property type="match status" value="1"/>
</dbReference>
<organism evidence="3 4">
    <name type="scientific">Pseudohongiella spirulinae</name>
    <dbReference type="NCBI Taxonomy" id="1249552"/>
    <lineage>
        <taxon>Bacteria</taxon>
        <taxon>Pseudomonadati</taxon>
        <taxon>Pseudomonadota</taxon>
        <taxon>Gammaproteobacteria</taxon>
        <taxon>Pseudomonadales</taxon>
        <taxon>Pseudohongiellaceae</taxon>
        <taxon>Pseudohongiella</taxon>
    </lineage>
</organism>
<reference evidence="3 4" key="1">
    <citation type="submission" date="2015-11" db="EMBL/GenBank/DDBJ databases">
        <authorList>
            <person name="Zhang Y."/>
            <person name="Guo Z."/>
        </authorList>
    </citation>
    <scope>NUCLEOTIDE SEQUENCE [LARGE SCALE GENOMIC DNA]</scope>
    <source>
        <strain evidence="3 4">KCTC 32221</strain>
    </source>
</reference>
<gene>
    <name evidence="3" type="ORF">PS2015_1957</name>
</gene>
<dbReference type="AlphaFoldDB" id="A0A0S2KE48"/>
<feature type="region of interest" description="Disordered" evidence="1">
    <location>
        <begin position="93"/>
        <end position="113"/>
    </location>
</feature>
<feature type="domain" description="HTH luxR-type" evidence="2">
    <location>
        <begin position="10"/>
        <end position="67"/>
    </location>
</feature>
<dbReference type="Pfam" id="PF00196">
    <property type="entry name" value="GerE"/>
    <property type="match status" value="1"/>
</dbReference>
<evidence type="ECO:0000259" key="2">
    <source>
        <dbReference type="SMART" id="SM00421"/>
    </source>
</evidence>